<keyword evidence="5" id="KW-0378">Hydrolase</keyword>
<keyword evidence="5" id="KW-0269">Exonuclease</keyword>
<comment type="similarity">
    <text evidence="1">Belongs to the EXO5 family.</text>
</comment>
<dbReference type="PANTHER" id="PTHR14464">
    <property type="entry name" value="EXONUCLEASE V"/>
    <property type="match status" value="1"/>
</dbReference>
<dbReference type="GO" id="GO:0004527">
    <property type="term" value="F:exonuclease activity"/>
    <property type="evidence" value="ECO:0007669"/>
    <property type="project" value="UniProtKB-KW"/>
</dbReference>
<dbReference type="Pfam" id="PF00954">
    <property type="entry name" value="S_locus_glycop"/>
    <property type="match status" value="1"/>
</dbReference>
<comment type="caution">
    <text evidence="5">The sequence shown here is derived from an EMBL/GenBank/DDBJ whole genome shotgun (WGS) entry which is preliminary data.</text>
</comment>
<dbReference type="EMBL" id="BQNB010009510">
    <property type="protein sequence ID" value="GJS64512.1"/>
    <property type="molecule type" value="Genomic_DNA"/>
</dbReference>
<reference evidence="5" key="2">
    <citation type="submission" date="2022-01" db="EMBL/GenBank/DDBJ databases">
        <authorList>
            <person name="Yamashiro T."/>
            <person name="Shiraishi A."/>
            <person name="Satake H."/>
            <person name="Nakayama K."/>
        </authorList>
    </citation>
    <scope>NUCLEOTIDE SEQUENCE</scope>
</reference>
<dbReference type="Pfam" id="PF09810">
    <property type="entry name" value="Exo5"/>
    <property type="match status" value="3"/>
</dbReference>
<keyword evidence="3" id="KW-1015">Disulfide bond</keyword>
<accession>A0ABQ4XIB5</accession>
<protein>
    <submittedName>
        <fullName evidence="5">Exonuclease V, chloroplastic</fullName>
    </submittedName>
</protein>
<sequence>MVSDEIPQISSSLATEIPIEIVSDEEMSLIEAAFSLAFATKRTYNNSSSYCLGDIEDGEWCEKQKEFFLVCGKPKASRAMKVGSARHAVLEEEVITRVEVLVRSAEEHWALKMINFIHGTNQLILDGLTRELPLIGFAEGVCVVGVIDEIQMMKSGDGPTLVETKTRSQNNLPSEPQQRNARLQLMCYKYFWDNLLTQPFPSQLFLELFSLNPDYVLSKEIREFAIQAGAPVQTLNDVLGKYQYVCSMLPGPRDQLLLRYEYQQDQSLIGENEYLYDYDWVTHQIRSSIEFWKGEREASYALENERWKCRHCMYASRCPINTALISYNQVDSSVISKSTVNSSGHLERLACLEDKKIWEVIVTLPKDTRDTHKKCGAYGSCSNADAETLCLCLDEKIFKPVNKESWEIGDSAGGCVRRIPLDCKSGTNGFIKYSYYHLTYSFFSTTNCSCSR</sequence>
<evidence type="ECO:0000256" key="1">
    <source>
        <dbReference type="ARBA" id="ARBA00009797"/>
    </source>
</evidence>
<keyword evidence="6" id="KW-1185">Reference proteome</keyword>
<keyword evidence="2" id="KW-0732">Signal</keyword>
<dbReference type="InterPro" id="IPR000858">
    <property type="entry name" value="S_locus_glycoprot_dom"/>
</dbReference>
<evidence type="ECO:0000313" key="5">
    <source>
        <dbReference type="EMBL" id="GJS64512.1"/>
    </source>
</evidence>
<keyword evidence="5" id="KW-0540">Nuclease</keyword>
<dbReference type="InterPro" id="IPR011604">
    <property type="entry name" value="PDDEXK-like_dom_sf"/>
</dbReference>
<evidence type="ECO:0000256" key="3">
    <source>
        <dbReference type="ARBA" id="ARBA00023157"/>
    </source>
</evidence>
<evidence type="ECO:0000259" key="4">
    <source>
        <dbReference type="Pfam" id="PF00954"/>
    </source>
</evidence>
<evidence type="ECO:0000313" key="6">
    <source>
        <dbReference type="Proteomes" id="UP001151760"/>
    </source>
</evidence>
<dbReference type="InterPro" id="IPR019190">
    <property type="entry name" value="EXOV"/>
</dbReference>
<reference evidence="5" key="1">
    <citation type="journal article" date="2022" name="Int. J. Mol. Sci.">
        <title>Draft Genome of Tanacetum Coccineum: Genomic Comparison of Closely Related Tanacetum-Family Plants.</title>
        <authorList>
            <person name="Yamashiro T."/>
            <person name="Shiraishi A."/>
            <person name="Nakayama K."/>
            <person name="Satake H."/>
        </authorList>
    </citation>
    <scope>NUCLEOTIDE SEQUENCE</scope>
</reference>
<organism evidence="5 6">
    <name type="scientific">Tanacetum coccineum</name>
    <dbReference type="NCBI Taxonomy" id="301880"/>
    <lineage>
        <taxon>Eukaryota</taxon>
        <taxon>Viridiplantae</taxon>
        <taxon>Streptophyta</taxon>
        <taxon>Embryophyta</taxon>
        <taxon>Tracheophyta</taxon>
        <taxon>Spermatophyta</taxon>
        <taxon>Magnoliopsida</taxon>
        <taxon>eudicotyledons</taxon>
        <taxon>Gunneridae</taxon>
        <taxon>Pentapetalae</taxon>
        <taxon>asterids</taxon>
        <taxon>campanulids</taxon>
        <taxon>Asterales</taxon>
        <taxon>Asteraceae</taxon>
        <taxon>Asteroideae</taxon>
        <taxon>Anthemideae</taxon>
        <taxon>Anthemidinae</taxon>
        <taxon>Tanacetum</taxon>
    </lineage>
</organism>
<evidence type="ECO:0000256" key="2">
    <source>
        <dbReference type="ARBA" id="ARBA00022729"/>
    </source>
</evidence>
<name>A0ABQ4XIB5_9ASTR</name>
<feature type="domain" description="S-locus glycoprotein" evidence="4">
    <location>
        <begin position="321"/>
        <end position="394"/>
    </location>
</feature>
<dbReference type="PANTHER" id="PTHR14464:SF4">
    <property type="entry name" value="EXONUCLEASE V"/>
    <property type="match status" value="1"/>
</dbReference>
<dbReference type="Gene3D" id="3.90.320.10">
    <property type="match status" value="1"/>
</dbReference>
<proteinExistence type="inferred from homology"/>
<dbReference type="Proteomes" id="UP001151760">
    <property type="component" value="Unassembled WGS sequence"/>
</dbReference>
<gene>
    <name evidence="5" type="ORF">Tco_0679076</name>
</gene>